<reference evidence="3" key="1">
    <citation type="submission" date="2021-06" db="EMBL/GenBank/DDBJ databases">
        <authorList>
            <person name="Kallberg Y."/>
            <person name="Tangrot J."/>
            <person name="Rosling A."/>
        </authorList>
    </citation>
    <scope>NUCLEOTIDE SEQUENCE</scope>
    <source>
        <strain evidence="3">FL966</strain>
    </source>
</reference>
<sequence>MIQNSDISLIILFGIVITFSEMGSRDNNLEKTILALSNELERMRTEVEWKNDTASQAGSNRFSSTSHEKKEKSLSNTNVRPSPNRNRP</sequence>
<dbReference type="Proteomes" id="UP000789759">
    <property type="component" value="Unassembled WGS sequence"/>
</dbReference>
<dbReference type="EMBL" id="CAJVQA010000030">
    <property type="protein sequence ID" value="CAG8451282.1"/>
    <property type="molecule type" value="Genomic_DNA"/>
</dbReference>
<proteinExistence type="predicted"/>
<name>A0A9N8VFI4_9GLOM</name>
<feature type="compositionally biased region" description="Polar residues" evidence="1">
    <location>
        <begin position="74"/>
        <end position="88"/>
    </location>
</feature>
<evidence type="ECO:0000256" key="1">
    <source>
        <dbReference type="SAM" id="MobiDB-lite"/>
    </source>
</evidence>
<evidence type="ECO:0000256" key="2">
    <source>
        <dbReference type="SAM" id="SignalP"/>
    </source>
</evidence>
<dbReference type="AlphaFoldDB" id="A0A9N8VFI4"/>
<feature type="chain" id="PRO_5040142386" evidence="2">
    <location>
        <begin position="21"/>
        <end position="88"/>
    </location>
</feature>
<evidence type="ECO:0000313" key="4">
    <source>
        <dbReference type="Proteomes" id="UP000789759"/>
    </source>
</evidence>
<keyword evidence="4" id="KW-1185">Reference proteome</keyword>
<feature type="region of interest" description="Disordered" evidence="1">
    <location>
        <begin position="47"/>
        <end position="88"/>
    </location>
</feature>
<protein>
    <submittedName>
        <fullName evidence="3">15325_t:CDS:1</fullName>
    </submittedName>
</protein>
<dbReference type="OrthoDB" id="2384645at2759"/>
<accession>A0A9N8VFI4</accession>
<keyword evidence="2" id="KW-0732">Signal</keyword>
<feature type="compositionally biased region" description="Polar residues" evidence="1">
    <location>
        <begin position="52"/>
        <end position="65"/>
    </location>
</feature>
<evidence type="ECO:0000313" key="3">
    <source>
        <dbReference type="EMBL" id="CAG8451282.1"/>
    </source>
</evidence>
<gene>
    <name evidence="3" type="ORF">CPELLU_LOCUS155</name>
</gene>
<organism evidence="3 4">
    <name type="scientific">Cetraspora pellucida</name>
    <dbReference type="NCBI Taxonomy" id="1433469"/>
    <lineage>
        <taxon>Eukaryota</taxon>
        <taxon>Fungi</taxon>
        <taxon>Fungi incertae sedis</taxon>
        <taxon>Mucoromycota</taxon>
        <taxon>Glomeromycotina</taxon>
        <taxon>Glomeromycetes</taxon>
        <taxon>Diversisporales</taxon>
        <taxon>Gigasporaceae</taxon>
        <taxon>Cetraspora</taxon>
    </lineage>
</organism>
<comment type="caution">
    <text evidence="3">The sequence shown here is derived from an EMBL/GenBank/DDBJ whole genome shotgun (WGS) entry which is preliminary data.</text>
</comment>
<feature type="signal peptide" evidence="2">
    <location>
        <begin position="1"/>
        <end position="20"/>
    </location>
</feature>